<accession>A0ABD2P2F1</accession>
<dbReference type="FunFam" id="3.10.450.50:FF:000006">
    <property type="entry name" value="NTF2-related export protein 2 isoform 1"/>
    <property type="match status" value="1"/>
</dbReference>
<keyword evidence="5" id="KW-0963">Cytoplasm</keyword>
<dbReference type="CDD" id="cd00780">
    <property type="entry name" value="NTF2"/>
    <property type="match status" value="1"/>
</dbReference>
<dbReference type="GO" id="GO:0006913">
    <property type="term" value="P:nucleocytoplasmic transport"/>
    <property type="evidence" value="ECO:0007669"/>
    <property type="project" value="UniProtKB-UniRule"/>
</dbReference>
<sequence>MDVSLRSKVDQACRVAEEFTKLYYEAADKRRHLISRLYLDTGLLTWNGNGVMGNERIQKFYMDLPPTDHTLNTLDAQPILDEAVNGQLTYLIQVSGTVKYQEKVPKTFQQNFIVTAEGGKWKIVSDCFRLQEPITEKS</sequence>
<reference evidence="7 8" key="1">
    <citation type="journal article" date="2021" name="BMC Biol.">
        <title>Horizontally acquired antibacterial genes associated with adaptive radiation of ladybird beetles.</title>
        <authorList>
            <person name="Li H.S."/>
            <person name="Tang X.F."/>
            <person name="Huang Y.H."/>
            <person name="Xu Z.Y."/>
            <person name="Chen M.L."/>
            <person name="Du X.Y."/>
            <person name="Qiu B.Y."/>
            <person name="Chen P.T."/>
            <person name="Zhang W."/>
            <person name="Slipinski A."/>
            <person name="Escalona H.E."/>
            <person name="Waterhouse R.M."/>
            <person name="Zwick A."/>
            <person name="Pang H."/>
        </authorList>
    </citation>
    <scope>NUCLEOTIDE SEQUENCE [LARGE SCALE GENOMIC DNA]</scope>
    <source>
        <strain evidence="7">SYSU2018</strain>
    </source>
</reference>
<dbReference type="SUPFAM" id="SSF54427">
    <property type="entry name" value="NTF2-like"/>
    <property type="match status" value="1"/>
</dbReference>
<dbReference type="GO" id="GO:0005737">
    <property type="term" value="C:cytoplasm"/>
    <property type="evidence" value="ECO:0007669"/>
    <property type="project" value="UniProtKB-SubCell"/>
</dbReference>
<comment type="caution">
    <text evidence="7">The sequence shown here is derived from an EMBL/GenBank/DDBJ whole genome shotgun (WGS) entry which is preliminary data.</text>
</comment>
<keyword evidence="8" id="KW-1185">Reference proteome</keyword>
<keyword evidence="3 5" id="KW-0539">Nucleus</keyword>
<evidence type="ECO:0000256" key="3">
    <source>
        <dbReference type="ARBA" id="ARBA00023242"/>
    </source>
</evidence>
<evidence type="ECO:0000313" key="7">
    <source>
        <dbReference type="EMBL" id="KAL3284903.1"/>
    </source>
</evidence>
<feature type="domain" description="NTF2" evidence="6">
    <location>
        <begin position="15"/>
        <end position="130"/>
    </location>
</feature>
<dbReference type="Pfam" id="PF02136">
    <property type="entry name" value="NTF2"/>
    <property type="match status" value="1"/>
</dbReference>
<dbReference type="InterPro" id="IPR002075">
    <property type="entry name" value="NTF2_dom"/>
</dbReference>
<dbReference type="GO" id="GO:0015031">
    <property type="term" value="P:protein transport"/>
    <property type="evidence" value="ECO:0007669"/>
    <property type="project" value="UniProtKB-KW"/>
</dbReference>
<evidence type="ECO:0000313" key="8">
    <source>
        <dbReference type="Proteomes" id="UP001516400"/>
    </source>
</evidence>
<comment type="function">
    <text evidence="5">Has a role in nuclear-cytoplasmic transport of proteins and mRNAs.</text>
</comment>
<keyword evidence="2 5" id="KW-0653">Protein transport</keyword>
<evidence type="ECO:0000259" key="6">
    <source>
        <dbReference type="PROSITE" id="PS50177"/>
    </source>
</evidence>
<dbReference type="Gene3D" id="3.10.450.50">
    <property type="match status" value="1"/>
</dbReference>
<dbReference type="InterPro" id="IPR032710">
    <property type="entry name" value="NTF2-like_dom_sf"/>
</dbReference>
<comment type="subcellular location">
    <subcellularLocation>
        <location evidence="5">Cytoplasm</location>
    </subcellularLocation>
    <subcellularLocation>
        <location evidence="5">Nucleus</location>
    </subcellularLocation>
</comment>
<name>A0ABD2P2F1_9CUCU</name>
<dbReference type="PROSITE" id="PS50177">
    <property type="entry name" value="NTF2_DOMAIN"/>
    <property type="match status" value="1"/>
</dbReference>
<dbReference type="InterPro" id="IPR045875">
    <property type="entry name" value="NTF2"/>
</dbReference>
<proteinExistence type="predicted"/>
<evidence type="ECO:0000256" key="2">
    <source>
        <dbReference type="ARBA" id="ARBA00022927"/>
    </source>
</evidence>
<organism evidence="7 8">
    <name type="scientific">Cryptolaemus montrouzieri</name>
    <dbReference type="NCBI Taxonomy" id="559131"/>
    <lineage>
        <taxon>Eukaryota</taxon>
        <taxon>Metazoa</taxon>
        <taxon>Ecdysozoa</taxon>
        <taxon>Arthropoda</taxon>
        <taxon>Hexapoda</taxon>
        <taxon>Insecta</taxon>
        <taxon>Pterygota</taxon>
        <taxon>Neoptera</taxon>
        <taxon>Endopterygota</taxon>
        <taxon>Coleoptera</taxon>
        <taxon>Polyphaga</taxon>
        <taxon>Cucujiformia</taxon>
        <taxon>Coccinelloidea</taxon>
        <taxon>Coccinellidae</taxon>
        <taxon>Scymninae</taxon>
        <taxon>Scymnini</taxon>
        <taxon>Cryptolaemus</taxon>
    </lineage>
</organism>
<dbReference type="InterPro" id="IPR018222">
    <property type="entry name" value="Nuclear_transport_factor_2_euk"/>
</dbReference>
<dbReference type="GO" id="GO:0005634">
    <property type="term" value="C:nucleus"/>
    <property type="evidence" value="ECO:0007669"/>
    <property type="project" value="UniProtKB-SubCell"/>
</dbReference>
<gene>
    <name evidence="7" type="ORF">HHI36_019038</name>
</gene>
<dbReference type="EMBL" id="JABFTP020000165">
    <property type="protein sequence ID" value="KAL3284903.1"/>
    <property type="molecule type" value="Genomic_DNA"/>
</dbReference>
<evidence type="ECO:0000256" key="4">
    <source>
        <dbReference type="ARBA" id="ARBA00070836"/>
    </source>
</evidence>
<evidence type="ECO:0000256" key="1">
    <source>
        <dbReference type="ARBA" id="ARBA00022448"/>
    </source>
</evidence>
<keyword evidence="1 5" id="KW-0813">Transport</keyword>
<evidence type="ECO:0000256" key="5">
    <source>
        <dbReference type="RuleBase" id="RU369002"/>
    </source>
</evidence>
<dbReference type="PANTHER" id="PTHR12612">
    <property type="entry name" value="NUCLEAR TRANSPORT FACTOR 2"/>
    <property type="match status" value="1"/>
</dbReference>
<dbReference type="GO" id="GO:0051028">
    <property type="term" value="P:mRNA transport"/>
    <property type="evidence" value="ECO:0007669"/>
    <property type="project" value="UniProtKB-UniRule"/>
</dbReference>
<dbReference type="Proteomes" id="UP001516400">
    <property type="component" value="Unassembled WGS sequence"/>
</dbReference>
<protein>
    <recommendedName>
        <fullName evidence="4 5">NTF2-related export protein</fullName>
    </recommendedName>
</protein>
<dbReference type="AlphaFoldDB" id="A0ABD2P2F1"/>